<feature type="compositionally biased region" description="Basic and acidic residues" evidence="6">
    <location>
        <begin position="1081"/>
        <end position="1091"/>
    </location>
</feature>
<evidence type="ECO:0000256" key="1">
    <source>
        <dbReference type="ARBA" id="ARBA00004123"/>
    </source>
</evidence>
<protein>
    <submittedName>
        <fullName evidence="8">RNA-binding protein 20-like</fullName>
    </submittedName>
</protein>
<comment type="caution">
    <text evidence="8">The sequence shown here is derived from an EMBL/GenBank/DDBJ whole genome shotgun (WGS) entry which is preliminary data.</text>
</comment>
<evidence type="ECO:0000256" key="6">
    <source>
        <dbReference type="SAM" id="MobiDB-lite"/>
    </source>
</evidence>
<dbReference type="Proteomes" id="UP001369086">
    <property type="component" value="Unassembled WGS sequence"/>
</dbReference>
<dbReference type="InterPro" id="IPR012677">
    <property type="entry name" value="Nucleotide-bd_a/b_plait_sf"/>
</dbReference>
<dbReference type="PANTHER" id="PTHR15592">
    <property type="entry name" value="MATRIN 3/NUCLEAR PROTEIN 220-RELATED"/>
    <property type="match status" value="1"/>
</dbReference>
<dbReference type="Gene3D" id="3.30.70.330">
    <property type="match status" value="1"/>
</dbReference>
<keyword evidence="5" id="KW-0539">Nucleus</keyword>
<feature type="compositionally biased region" description="Basic residues" evidence="6">
    <location>
        <begin position="793"/>
        <end position="804"/>
    </location>
</feature>
<dbReference type="PROSITE" id="PS50171">
    <property type="entry name" value="ZF_MATRIN"/>
    <property type="match status" value="1"/>
</dbReference>
<keyword evidence="9" id="KW-1185">Reference proteome</keyword>
<dbReference type="InterPro" id="IPR034790">
    <property type="entry name" value="RBM20_RRM"/>
</dbReference>
<gene>
    <name evidence="8" type="ORF">HHUSO_G16893</name>
</gene>
<accession>A0ABR0ZBU0</accession>
<dbReference type="SUPFAM" id="SSF54928">
    <property type="entry name" value="RNA-binding domain, RBD"/>
    <property type="match status" value="1"/>
</dbReference>
<dbReference type="CDD" id="cd12685">
    <property type="entry name" value="RRM_RBM20"/>
    <property type="match status" value="1"/>
</dbReference>
<feature type="compositionally biased region" description="Basic and acidic residues" evidence="6">
    <location>
        <begin position="773"/>
        <end position="792"/>
    </location>
</feature>
<evidence type="ECO:0000256" key="5">
    <source>
        <dbReference type="ARBA" id="ARBA00023242"/>
    </source>
</evidence>
<keyword evidence="2" id="KW-0479">Metal-binding</keyword>
<feature type="compositionally biased region" description="Basic and acidic residues" evidence="6">
    <location>
        <begin position="805"/>
        <end position="820"/>
    </location>
</feature>
<reference evidence="8 9" key="1">
    <citation type="submission" date="2021-05" db="EMBL/GenBank/DDBJ databases">
        <authorList>
            <person name="Zahm M."/>
            <person name="Klopp C."/>
            <person name="Cabau C."/>
            <person name="Kuhl H."/>
            <person name="Suciu R."/>
            <person name="Ciorpac M."/>
            <person name="Holostenco D."/>
            <person name="Gessner J."/>
            <person name="Wuertz S."/>
            <person name="Hohne C."/>
            <person name="Stock M."/>
            <person name="Gislard M."/>
            <person name="Lluch J."/>
            <person name="Milhes M."/>
            <person name="Lampietro C."/>
            <person name="Lopez Roques C."/>
            <person name="Donnadieu C."/>
            <person name="Du K."/>
            <person name="Schartl M."/>
            <person name="Guiguen Y."/>
        </authorList>
    </citation>
    <scope>NUCLEOTIDE SEQUENCE [LARGE SCALE GENOMIC DNA]</scope>
    <source>
        <strain evidence="8">Hh-F2</strain>
        <tissue evidence="8">Blood</tissue>
    </source>
</reference>
<feature type="compositionally biased region" description="Basic and acidic residues" evidence="6">
    <location>
        <begin position="635"/>
        <end position="653"/>
    </location>
</feature>
<feature type="region of interest" description="Disordered" evidence="6">
    <location>
        <begin position="1078"/>
        <end position="1130"/>
    </location>
</feature>
<feature type="compositionally biased region" description="Basic and acidic residues" evidence="6">
    <location>
        <begin position="717"/>
        <end position="726"/>
    </location>
</feature>
<dbReference type="InterPro" id="IPR035979">
    <property type="entry name" value="RBD_domain_sf"/>
</dbReference>
<keyword evidence="4" id="KW-0862">Zinc</keyword>
<dbReference type="SMART" id="SM00360">
    <property type="entry name" value="RRM"/>
    <property type="match status" value="1"/>
</dbReference>
<sequence length="1217" mass="133290">MKQTREVGGFEIHDQGVRKVATKASASGATGPGRTKTPPELEQSATSSKYQEKKPFPLGISLGGGGSNPLLLTPASLQLAQLQAQLTLQRIKLAHTAVNSNSAAAATILNQVLSKVAMSQPLFNQLRSTSMVSTPHGHAGGTQLGLGMSANKFPSGGLPFPSQNPTLGPLVGGGLSCSGSLQNQNPNAMGLNPFGGMVPQASSQQTSAPVGLAQPGGSYASSGFTDYGNNMSVPANSVYTSDSERRGQYGFLSGVPSALNSSGKSAEGQYMPSSQSKLGTQGGFQRDFYIAGAQGQEALGFSGEQNTNHFHQGNHKDLTEPVTHGTCTTSQWPNQANFSKPNNPELVPNSGAVWTTSGQPFHMRGDLYNPEEPTTDPKFNPAASQHPFSKLGTSNQGFVGFGQLRQAEEQVPPGPVVPLQPHQLNDFHAVTPAHLPHVCTICNKKVFNLKDWDQHAKGKLHIQQCLQFSECPTIGPANFPTFSEGSLNTSTNNSVAYTSAGTQDVSSGLNTSAPLRIPTFSSNQLGSKFLQRKSIVSRVVHICNLPEGSCTENDVINLGLPFGKVTNYILMKSTHQAFLEMAYAEAAQAMVQYYQQTPATVHEQKLLIRMSKRYKELQLKKPGKDVDSIIHNIHSQREKDVMHEERYPLERTRSRSPISRSLSPRSHSTSFTSCSPAHSPLGPTRLEWSNGLEERRASWDWSPHARTEEDEQGWGTNEKDPADNWMQDRRKHYLKGSEKLSPRSSDEWVEELRGNRERYPKNSPRNVPYSSYRSKEDEYYKKESKHKSDGPQKHHQRHDIKSKRRDPEPHHRAREGKHSGSESQEDPSTETRASRTPEDRGRKGNGERGRSKKANLQPSAEKEERVPDSEGEEIEHKIEERLMSPDRNGKESGEPNTERNHGDQGEWESGSGTEGESWYPSNMEELVTVDEVGEEEDCIIEPDISELQEAAQARGKPAELTDSSSAPATTVELRGLCSHKKSDERAGGSPAAGDSAVQVDGSKELIPNQVLKDEVCELQQEDDLRESPAQDLQTAFKEACSCVELEPVSPDLPHQEGGLQHQGAVIESCNPLDVLGNGDVGKLERKPKSAAEEMVNDDIPEEHKVNSKSQRESLRNPEEGANKPQSHSHWEEENVFGELSIPLGMEFVVPRTGFYCKLCGLFYTSEETAKTTHCRSTVHYKNLQKYLTQLAEEGIRSAQTNSTGAEDIGIVPQFEGK</sequence>
<feature type="compositionally biased region" description="Low complexity" evidence="6">
    <location>
        <begin position="655"/>
        <end position="676"/>
    </location>
</feature>
<evidence type="ECO:0000313" key="9">
    <source>
        <dbReference type="Proteomes" id="UP001369086"/>
    </source>
</evidence>
<feature type="region of interest" description="Disordered" evidence="6">
    <location>
        <begin position="945"/>
        <end position="1004"/>
    </location>
</feature>
<feature type="compositionally biased region" description="Low complexity" evidence="6">
    <location>
        <begin position="907"/>
        <end position="918"/>
    </location>
</feature>
<dbReference type="Pfam" id="PF12874">
    <property type="entry name" value="zf-met"/>
    <property type="match status" value="1"/>
</dbReference>
<keyword evidence="3" id="KW-0863">Zinc-finger</keyword>
<evidence type="ECO:0000256" key="3">
    <source>
        <dbReference type="ARBA" id="ARBA00022771"/>
    </source>
</evidence>
<dbReference type="EMBL" id="JAHFZB010000014">
    <property type="protein sequence ID" value="KAK6482271.1"/>
    <property type="molecule type" value="Genomic_DNA"/>
</dbReference>
<feature type="compositionally biased region" description="Basic and acidic residues" evidence="6">
    <location>
        <begin position="1101"/>
        <end position="1121"/>
    </location>
</feature>
<feature type="compositionally biased region" description="Basic and acidic residues" evidence="6">
    <location>
        <begin position="832"/>
        <end position="849"/>
    </location>
</feature>
<evidence type="ECO:0000259" key="7">
    <source>
        <dbReference type="PROSITE" id="PS50171"/>
    </source>
</evidence>
<dbReference type="InterPro" id="IPR003604">
    <property type="entry name" value="Matrin/U1-like-C_Znf_C2H2"/>
</dbReference>
<organism evidence="8 9">
    <name type="scientific">Huso huso</name>
    <name type="common">Beluga</name>
    <name type="synonym">Acipenser huso</name>
    <dbReference type="NCBI Taxonomy" id="61971"/>
    <lineage>
        <taxon>Eukaryota</taxon>
        <taxon>Metazoa</taxon>
        <taxon>Chordata</taxon>
        <taxon>Craniata</taxon>
        <taxon>Vertebrata</taxon>
        <taxon>Euteleostomi</taxon>
        <taxon>Actinopterygii</taxon>
        <taxon>Chondrostei</taxon>
        <taxon>Acipenseriformes</taxon>
        <taxon>Acipenseridae</taxon>
        <taxon>Huso</taxon>
    </lineage>
</organism>
<dbReference type="InterPro" id="IPR013087">
    <property type="entry name" value="Znf_C2H2_type"/>
</dbReference>
<evidence type="ECO:0000256" key="2">
    <source>
        <dbReference type="ARBA" id="ARBA00022723"/>
    </source>
</evidence>
<feature type="domain" description="Matrin-type" evidence="7">
    <location>
        <begin position="1154"/>
        <end position="1185"/>
    </location>
</feature>
<feature type="compositionally biased region" description="Basic and acidic residues" evidence="6">
    <location>
        <begin position="860"/>
        <end position="904"/>
    </location>
</feature>
<evidence type="ECO:0000313" key="8">
    <source>
        <dbReference type="EMBL" id="KAK6482271.1"/>
    </source>
</evidence>
<feature type="region of interest" description="Disordered" evidence="6">
    <location>
        <begin position="757"/>
        <end position="930"/>
    </location>
</feature>
<evidence type="ECO:0000256" key="4">
    <source>
        <dbReference type="ARBA" id="ARBA00022833"/>
    </source>
</evidence>
<dbReference type="InterPro" id="IPR000504">
    <property type="entry name" value="RRM_dom"/>
</dbReference>
<feature type="region of interest" description="Disordered" evidence="6">
    <location>
        <begin position="1"/>
        <end position="58"/>
    </location>
</feature>
<comment type="subcellular location">
    <subcellularLocation>
        <location evidence="1">Nucleus</location>
    </subcellularLocation>
</comment>
<feature type="region of interest" description="Disordered" evidence="6">
    <location>
        <begin position="633"/>
        <end position="686"/>
    </location>
</feature>
<dbReference type="SMART" id="SM00451">
    <property type="entry name" value="ZnF_U1"/>
    <property type="match status" value="2"/>
</dbReference>
<name>A0ABR0ZBU0_HUSHU</name>
<proteinExistence type="predicted"/>
<dbReference type="InterPro" id="IPR000690">
    <property type="entry name" value="Matrin/U1-C_Znf_C2H2"/>
</dbReference>
<feature type="region of interest" description="Disordered" evidence="6">
    <location>
        <begin position="699"/>
        <end position="726"/>
    </location>
</feature>